<sequence>MPFVGVLGLTLSGPVTILTSIPLSRRITFSLFTSTAVPVWVTSCSRHRGGLVGSATVTMAAKCSASSSTLSLLLVAHVPSNLERGVTASSRFNPCLSLTRVGKSTSRLLSVHLLVASICLHVVRCRFLFLWEGFLL</sequence>
<proteinExistence type="predicted"/>
<name>A0A5B7DW61_PORTR</name>
<dbReference type="Proteomes" id="UP000324222">
    <property type="component" value="Unassembled WGS sequence"/>
</dbReference>
<keyword evidence="2" id="KW-1185">Reference proteome</keyword>
<evidence type="ECO:0000313" key="2">
    <source>
        <dbReference type="Proteomes" id="UP000324222"/>
    </source>
</evidence>
<comment type="caution">
    <text evidence="1">The sequence shown here is derived from an EMBL/GenBank/DDBJ whole genome shotgun (WGS) entry which is preliminary data.</text>
</comment>
<accession>A0A5B7DW61</accession>
<evidence type="ECO:0000313" key="1">
    <source>
        <dbReference type="EMBL" id="MPC25740.1"/>
    </source>
</evidence>
<reference evidence="1 2" key="1">
    <citation type="submission" date="2019-05" db="EMBL/GenBank/DDBJ databases">
        <title>Another draft genome of Portunus trituberculatus and its Hox gene families provides insights of decapod evolution.</title>
        <authorList>
            <person name="Jeong J.-H."/>
            <person name="Song I."/>
            <person name="Kim S."/>
            <person name="Choi T."/>
            <person name="Kim D."/>
            <person name="Ryu S."/>
            <person name="Kim W."/>
        </authorList>
    </citation>
    <scope>NUCLEOTIDE SEQUENCE [LARGE SCALE GENOMIC DNA]</scope>
    <source>
        <tissue evidence="1">Muscle</tissue>
    </source>
</reference>
<dbReference type="EMBL" id="VSRR010001502">
    <property type="protein sequence ID" value="MPC25740.1"/>
    <property type="molecule type" value="Genomic_DNA"/>
</dbReference>
<dbReference type="AlphaFoldDB" id="A0A5B7DW61"/>
<protein>
    <submittedName>
        <fullName evidence="1">Uncharacterized protein</fullName>
    </submittedName>
</protein>
<gene>
    <name evidence="1" type="ORF">E2C01_018862</name>
</gene>
<organism evidence="1 2">
    <name type="scientific">Portunus trituberculatus</name>
    <name type="common">Swimming crab</name>
    <name type="synonym">Neptunus trituberculatus</name>
    <dbReference type="NCBI Taxonomy" id="210409"/>
    <lineage>
        <taxon>Eukaryota</taxon>
        <taxon>Metazoa</taxon>
        <taxon>Ecdysozoa</taxon>
        <taxon>Arthropoda</taxon>
        <taxon>Crustacea</taxon>
        <taxon>Multicrustacea</taxon>
        <taxon>Malacostraca</taxon>
        <taxon>Eumalacostraca</taxon>
        <taxon>Eucarida</taxon>
        <taxon>Decapoda</taxon>
        <taxon>Pleocyemata</taxon>
        <taxon>Brachyura</taxon>
        <taxon>Eubrachyura</taxon>
        <taxon>Portunoidea</taxon>
        <taxon>Portunidae</taxon>
        <taxon>Portuninae</taxon>
        <taxon>Portunus</taxon>
    </lineage>
</organism>